<dbReference type="AlphaFoldDB" id="A0A8T5GGG0"/>
<proteinExistence type="predicted"/>
<gene>
    <name evidence="1" type="ORF">HON47_05340</name>
</gene>
<comment type="caution">
    <text evidence="1">The sequence shown here is derived from an EMBL/GenBank/DDBJ whole genome shotgun (WGS) entry which is preliminary data.</text>
</comment>
<sequence length="361" mass="41311">MQNNDIDKFVEAISESFDCMGSTISHFWPLNGGQIGAYFDAAEALDIYYRLKDLRRTKSLQEIAELMPPPDVIKSFLQVNGVVGLKVAKNFKIEKISTEEIVDNTLFLLKILETKLNGDFLGLGGTNLLLDTAEIENVLSGNKWVVPKNGDEKRQIANLVVTSTHLCYSLFYDIFQTAGFYIHGPYDVSKKFGEDAILVIREHPNINPKNIWSELEMPYSNLIIYCVYKGLDFKLDFSNHPYSNRSIADKLISYGVLLDGKELPLEKVLELEKFFEKSIAVQTKKVDALSDFDKVRKGAKIAFSFFEKLRRSMGDDDSKLLAQVDENIKKFGDKFIQQFGEKQVRSNDYWKKLFDPRNDYL</sequence>
<dbReference type="EMBL" id="JABJNZ010000066">
    <property type="protein sequence ID" value="MBT4870972.1"/>
    <property type="molecule type" value="Genomic_DNA"/>
</dbReference>
<evidence type="ECO:0000313" key="1">
    <source>
        <dbReference type="EMBL" id="MBT4870972.1"/>
    </source>
</evidence>
<protein>
    <submittedName>
        <fullName evidence="1">Uncharacterized protein</fullName>
    </submittedName>
</protein>
<reference evidence="1" key="1">
    <citation type="journal article" date="2021" name="ISME J.">
        <title>Mercury methylation by metabolically versatile and cosmopolitan marine bacteria.</title>
        <authorList>
            <person name="Lin H."/>
            <person name="Ascher D.B."/>
            <person name="Myung Y."/>
            <person name="Lamborg C.H."/>
            <person name="Hallam S.J."/>
            <person name="Gionfriddo C.M."/>
            <person name="Holt K.E."/>
            <person name="Moreau J.W."/>
        </authorList>
    </citation>
    <scope>NUCLEOTIDE SEQUENCE</scope>
    <source>
        <strain evidence="1">SI075_bin30</strain>
    </source>
</reference>
<evidence type="ECO:0000313" key="2">
    <source>
        <dbReference type="Proteomes" id="UP000722459"/>
    </source>
</evidence>
<dbReference type="Proteomes" id="UP000722459">
    <property type="component" value="Unassembled WGS sequence"/>
</dbReference>
<organism evidence="1 2">
    <name type="scientific">Candidatus Iainarchaeum sp</name>
    <dbReference type="NCBI Taxonomy" id="3101447"/>
    <lineage>
        <taxon>Archaea</taxon>
        <taxon>Candidatus Iainarchaeota</taxon>
        <taxon>Candidatus Iainarchaeia</taxon>
        <taxon>Candidatus Iainarchaeales</taxon>
        <taxon>Candidatus Iainarchaeaceae</taxon>
        <taxon>Candidatus Iainarchaeum</taxon>
    </lineage>
</organism>
<name>A0A8T5GGG0_9ARCH</name>
<accession>A0A8T5GGG0</accession>